<sequence>MVTAELDQPADYLNRPALTLTQWGRVFVFLILLKFLLERCSMLLFTRSEARQVLAVLRKSGLVNFSRRIQPPITMVQAGSQLRILCATKDCWVVWEREPGSHETRSSTPSEPITRVTVSIELLRECQGPDAEVVTLEVDQDIVKASWSVSGFAVEREFQVFDAPDEQLFPHPREYFSCPPEFLGALRQVMTVRDSASTRYALNCVQLSGSRQQLAGTDSRKLLIHRGIQLPWPEDLLVQGTDLLEAPELQRVKTVRMGRTETDLVLQLGHWTVGLKLNTESRYPPVDRVVPSLSEETTRLELHPLDATRLEELLHRMLETCSSRSPTMHQPLTVDLTGDVPIVRCRTNHSPRATEIRLSRSSRHGQPGKVCLETRFLVSALEMGFQQLAFHKSDSPVRLDQHQRVYILMPLDPDSLIPPGDDHVITTGPEPADVDRAPVFDQAQGLPIRRAELAIA</sequence>
<dbReference type="Proteomes" id="UP000094828">
    <property type="component" value="Unassembled WGS sequence"/>
</dbReference>
<dbReference type="Gene3D" id="3.70.10.10">
    <property type="match status" value="1"/>
</dbReference>
<dbReference type="AlphaFoldDB" id="A0A1C3EDV3"/>
<proteinExistence type="predicted"/>
<keyword evidence="2" id="KW-1185">Reference proteome</keyword>
<accession>A0A1C3EDV3</accession>
<evidence type="ECO:0000313" key="2">
    <source>
        <dbReference type="Proteomes" id="UP000094828"/>
    </source>
</evidence>
<dbReference type="Gene3D" id="3.10.150.10">
    <property type="entry name" value="DNA Polymerase III, subunit A, domain 2"/>
    <property type="match status" value="1"/>
</dbReference>
<evidence type="ECO:0008006" key="3">
    <source>
        <dbReference type="Google" id="ProtNLM"/>
    </source>
</evidence>
<gene>
    <name evidence="1" type="ORF">A6X21_22330</name>
</gene>
<dbReference type="EMBL" id="LYDR01000086">
    <property type="protein sequence ID" value="ODA31426.1"/>
    <property type="molecule type" value="Genomic_DNA"/>
</dbReference>
<organism evidence="1 2">
    <name type="scientific">Planctopirus hydrillae</name>
    <dbReference type="NCBI Taxonomy" id="1841610"/>
    <lineage>
        <taxon>Bacteria</taxon>
        <taxon>Pseudomonadati</taxon>
        <taxon>Planctomycetota</taxon>
        <taxon>Planctomycetia</taxon>
        <taxon>Planctomycetales</taxon>
        <taxon>Planctomycetaceae</taxon>
        <taxon>Planctopirus</taxon>
    </lineage>
</organism>
<dbReference type="STRING" id="1841610.A6X21_22330"/>
<reference evidence="1 2" key="1">
    <citation type="submission" date="2016-05" db="EMBL/GenBank/DDBJ databases">
        <title>Genomic and physiological characterization of Planctopirus sp. isolated from fresh water lake.</title>
        <authorList>
            <person name="Subhash Y."/>
            <person name="Ramana C."/>
        </authorList>
    </citation>
    <scope>NUCLEOTIDE SEQUENCE [LARGE SCALE GENOMIC DNA]</scope>
    <source>
        <strain evidence="1 2">JC280</strain>
    </source>
</reference>
<name>A0A1C3EDV3_9PLAN</name>
<comment type="caution">
    <text evidence="1">The sequence shown here is derived from an EMBL/GenBank/DDBJ whole genome shotgun (WGS) entry which is preliminary data.</text>
</comment>
<protein>
    <recommendedName>
        <fullName evidence="3">DNA polymerase III beta sliding clamp central domain-containing protein</fullName>
    </recommendedName>
</protein>
<evidence type="ECO:0000313" key="1">
    <source>
        <dbReference type="EMBL" id="ODA31426.1"/>
    </source>
</evidence>